<evidence type="ECO:0000313" key="2">
    <source>
        <dbReference type="Proteomes" id="UP000027238"/>
    </source>
</evidence>
<dbReference type="Proteomes" id="UP000027238">
    <property type="component" value="Unassembled WGS sequence"/>
</dbReference>
<dbReference type="HOGENOM" id="CLU_1354538_0_0_1"/>
<organism evidence="1 2">
    <name type="scientific">Colletotrichum sublineola</name>
    <name type="common">Sorghum anthracnose fungus</name>
    <dbReference type="NCBI Taxonomy" id="1173701"/>
    <lineage>
        <taxon>Eukaryota</taxon>
        <taxon>Fungi</taxon>
        <taxon>Dikarya</taxon>
        <taxon>Ascomycota</taxon>
        <taxon>Pezizomycotina</taxon>
        <taxon>Sordariomycetes</taxon>
        <taxon>Hypocreomycetidae</taxon>
        <taxon>Glomerellales</taxon>
        <taxon>Glomerellaceae</taxon>
        <taxon>Colletotrichum</taxon>
        <taxon>Colletotrichum graminicola species complex</taxon>
    </lineage>
</organism>
<gene>
    <name evidence="1" type="ORF">CSUB01_04732</name>
</gene>
<dbReference type="EMBL" id="JMSE01001202">
    <property type="protein sequence ID" value="KDN63691.1"/>
    <property type="molecule type" value="Genomic_DNA"/>
</dbReference>
<dbReference type="STRING" id="1173701.A0A066XDA2"/>
<sequence length="202" mass="22924">MGSVCHRFLISPLLWKTLTFCRPSARFIDPSFVRKRLGAFLEVRRRDRAFLNNDSYIEDLCANQHIEQWTTSDRLSNVFLEASFTTAPCAHQSLLESVDQLTKHYAMVCTLGGLPTSAADGLLSDSIPESFLEQLTVQALRCVTLHKPLPFVLDNLLSFKKAKDCDDRFALLRKTCEKIPCVDVSMIPIHSQDATKSWPTRF</sequence>
<proteinExistence type="predicted"/>
<reference evidence="2" key="1">
    <citation type="journal article" date="2014" name="Genome Announc.">
        <title>Draft genome sequence of Colletotrichum sublineola, a destructive pathogen of cultivated sorghum.</title>
        <authorList>
            <person name="Baroncelli R."/>
            <person name="Sanz-Martin J.M."/>
            <person name="Rech G.E."/>
            <person name="Sukno S.A."/>
            <person name="Thon M.R."/>
        </authorList>
    </citation>
    <scope>NUCLEOTIDE SEQUENCE [LARGE SCALE GENOMIC DNA]</scope>
    <source>
        <strain evidence="2">TX430BB</strain>
    </source>
</reference>
<evidence type="ECO:0000313" key="1">
    <source>
        <dbReference type="EMBL" id="KDN63691.1"/>
    </source>
</evidence>
<name>A0A066XDA2_COLSU</name>
<keyword evidence="2" id="KW-1185">Reference proteome</keyword>
<dbReference type="AlphaFoldDB" id="A0A066XDA2"/>
<accession>A0A066XDA2</accession>
<protein>
    <submittedName>
        <fullName evidence="1">Putative pfs domain-containing protein</fullName>
    </submittedName>
</protein>
<comment type="caution">
    <text evidence="1">The sequence shown here is derived from an EMBL/GenBank/DDBJ whole genome shotgun (WGS) entry which is preliminary data.</text>
</comment>